<evidence type="ECO:0000313" key="2">
    <source>
        <dbReference type="EMBL" id="ATN90252.1"/>
    </source>
</evidence>
<proteinExistence type="predicted"/>
<sequence>MTDHRTTAENDLARAVHAVADALAKYARDCPAPDCLLAAGHTGDHDTTDLPDHAVLQQHADRARAAFPGTYSPPQTYHHVLHTSEGGDTSALAADVPDGSHEHGRAPAPASCGHTWKGRNTLVDCRGAHTCAQPDTHPNGRHVCSSCGQTTPAVDVCGYPGANGTCQREAGHRDVHYDEHGGVFATGSDVVDNRSQLDRLADWIIANVDGEPSQSEGAGDTAIRIIDGLQATVSGQRVLIDSYERQIRALTQQNGQLRDQRDRESELRLAAQQAAVDPDLHQKLRRIDNVLRGAQNAERTPSTLPFIDLVTDLGYQADAVVDDLTSERESRATVFETAKTLSQAIVHTVEYVGNDTLPAAEGWSWYDALRHFHPDAANRFLTNPVRPKAQQ</sequence>
<feature type="coiled-coil region" evidence="1">
    <location>
        <begin position="240"/>
        <end position="267"/>
    </location>
</feature>
<gene>
    <name evidence="2" type="ORF">SEA_LENNON_59</name>
</gene>
<organism evidence="2 3">
    <name type="scientific">Gordonia phage Lennon</name>
    <dbReference type="NCBI Taxonomy" id="2041512"/>
    <lineage>
        <taxon>Viruses</taxon>
        <taxon>Duplodnaviria</taxon>
        <taxon>Heunggongvirae</taxon>
        <taxon>Uroviricota</taxon>
        <taxon>Caudoviricetes</taxon>
        <taxon>Stackebrandtviridae</taxon>
        <taxon>Schenleyvirinae</taxon>
        <taxon>Vividuovirus</taxon>
        <taxon>Vividuovirus lennon</taxon>
        <taxon>Gordonia virus Lennon</taxon>
    </lineage>
</organism>
<dbReference type="Proteomes" id="UP000230122">
    <property type="component" value="Segment"/>
</dbReference>
<accession>A0A2D1GEY2</accession>
<evidence type="ECO:0000256" key="1">
    <source>
        <dbReference type="SAM" id="Coils"/>
    </source>
</evidence>
<evidence type="ECO:0000313" key="3">
    <source>
        <dbReference type="Proteomes" id="UP000230122"/>
    </source>
</evidence>
<keyword evidence="1" id="KW-0175">Coiled coil</keyword>
<keyword evidence="3" id="KW-1185">Reference proteome</keyword>
<name>A0A2D1GEY2_9CAUD</name>
<dbReference type="EMBL" id="MF919514">
    <property type="protein sequence ID" value="ATN90252.1"/>
    <property type="molecule type" value="Genomic_DNA"/>
</dbReference>
<dbReference type="OrthoDB" id="41166at10239"/>
<protein>
    <submittedName>
        <fullName evidence="2">Uncharacterized protein</fullName>
    </submittedName>
</protein>
<reference evidence="2 3" key="1">
    <citation type="submission" date="2017-09" db="EMBL/GenBank/DDBJ databases">
        <authorList>
            <person name="Breimann J."/>
            <person name="Dorsainvil R."/>
            <person name="Seraly P."/>
            <person name="Wynn M."/>
            <person name="Davis J.P."/>
            <person name="Huynh A."/>
            <person name="Julian D."/>
            <person name="Warner M.H."/>
            <person name="Garlena R.A."/>
            <person name="Russell D.A."/>
            <person name="Pope W.H."/>
            <person name="Jacobs-Sera D."/>
            <person name="Hendrix R.W."/>
            <person name="Hatfull G.F."/>
        </authorList>
    </citation>
    <scope>NUCLEOTIDE SEQUENCE [LARGE SCALE GENOMIC DNA]</scope>
</reference>